<proteinExistence type="predicted"/>
<keyword evidence="3" id="KW-1185">Reference proteome</keyword>
<evidence type="ECO:0000313" key="3">
    <source>
        <dbReference type="Proteomes" id="UP000246171"/>
    </source>
</evidence>
<dbReference type="PANTHER" id="PTHR38788">
    <property type="entry name" value="CLR5 DOMAIN-CONTAINING PROTEIN"/>
    <property type="match status" value="1"/>
</dbReference>
<feature type="domain" description="Clr5" evidence="1">
    <location>
        <begin position="4"/>
        <end position="47"/>
    </location>
</feature>
<dbReference type="GeneID" id="37057062"/>
<protein>
    <recommendedName>
        <fullName evidence="1">Clr5 domain-containing protein</fullName>
    </recommendedName>
</protein>
<dbReference type="EMBL" id="MSFU01000003">
    <property type="protein sequence ID" value="PWY82671.1"/>
    <property type="molecule type" value="Genomic_DNA"/>
</dbReference>
<evidence type="ECO:0000259" key="1">
    <source>
        <dbReference type="Pfam" id="PF14420"/>
    </source>
</evidence>
<accession>A0A317WA85</accession>
<dbReference type="Pfam" id="PF14420">
    <property type="entry name" value="Clr5"/>
    <property type="match status" value="1"/>
</dbReference>
<name>A0A317WA85_ASPEC</name>
<dbReference type="PANTHER" id="PTHR38788:SF3">
    <property type="entry name" value="CLR5 DOMAIN-CONTAINING PROTEIN"/>
    <property type="match status" value="1"/>
</dbReference>
<comment type="caution">
    <text evidence="2">The sequence shown here is derived from an EMBL/GenBank/DDBJ whole genome shotgun (WGS) entry which is preliminary data.</text>
</comment>
<sequence length="116" mass="13699">MSLSDHKDTIQRLYVDEDLTLDELMDSMERDFGIRASKDSYKRHFRKLKLRKTNNRDFYVWANHHIEKRSHANPKKKTQILLNGKAIDEKTIQKNIPRQVLTYDQARAADQSSKPG</sequence>
<dbReference type="Proteomes" id="UP000246171">
    <property type="component" value="Unassembled WGS sequence"/>
</dbReference>
<reference evidence="2" key="1">
    <citation type="submission" date="2016-12" db="EMBL/GenBank/DDBJ databases">
        <title>The genomes of Aspergillus section Nigri reveals drivers in fungal speciation.</title>
        <authorList>
            <consortium name="DOE Joint Genome Institute"/>
            <person name="Vesth T.C."/>
            <person name="Nybo J."/>
            <person name="Theobald S."/>
            <person name="Brandl J."/>
            <person name="Frisvad J.C."/>
            <person name="Nielsen K.F."/>
            <person name="Lyhne E.K."/>
            <person name="Kogle M.E."/>
            <person name="Kuo A."/>
            <person name="Riley R."/>
            <person name="Clum A."/>
            <person name="Nolan M."/>
            <person name="Lipzen A."/>
            <person name="Salamov A."/>
            <person name="Henrissat B."/>
            <person name="Wiebenga A."/>
            <person name="De vries R.P."/>
            <person name="Grigoriev I.V."/>
            <person name="Mortensen U.H."/>
            <person name="Andersen M.R."/>
            <person name="Baker S.E."/>
        </authorList>
    </citation>
    <scope>NUCLEOTIDE SEQUENCE</scope>
    <source>
        <strain evidence="2">CBS 122712</strain>
    </source>
</reference>
<dbReference type="AlphaFoldDB" id="A0A317WA85"/>
<organism evidence="2 3">
    <name type="scientific">Aspergillus eucalypticola (strain CBS 122712 / IBT 29274)</name>
    <dbReference type="NCBI Taxonomy" id="1448314"/>
    <lineage>
        <taxon>Eukaryota</taxon>
        <taxon>Fungi</taxon>
        <taxon>Dikarya</taxon>
        <taxon>Ascomycota</taxon>
        <taxon>Pezizomycotina</taxon>
        <taxon>Eurotiomycetes</taxon>
        <taxon>Eurotiomycetidae</taxon>
        <taxon>Eurotiales</taxon>
        <taxon>Aspergillaceae</taxon>
        <taxon>Aspergillus</taxon>
        <taxon>Aspergillus subgen. Circumdati</taxon>
    </lineage>
</organism>
<dbReference type="InterPro" id="IPR025676">
    <property type="entry name" value="Clr5_dom"/>
</dbReference>
<dbReference type="RefSeq" id="XP_025392334.1">
    <property type="nucleotide sequence ID" value="XM_025535100.1"/>
</dbReference>
<dbReference type="OrthoDB" id="4499077at2759"/>
<dbReference type="VEuPathDB" id="FungiDB:BO83DRAFT_423485"/>
<evidence type="ECO:0000313" key="2">
    <source>
        <dbReference type="EMBL" id="PWY82671.1"/>
    </source>
</evidence>
<gene>
    <name evidence="2" type="ORF">BO83DRAFT_423485</name>
</gene>